<evidence type="ECO:0000313" key="3">
    <source>
        <dbReference type="EMBL" id="WFM84046.1"/>
    </source>
</evidence>
<sequence length="170" mass="18590">MAFPQKLLGRDERVIRHMHEHAKALAGNIVVGIIIVALCVLGLVFLPDSLWPWGALAAGITALILLAVFVGFPLLQWLNATYTITDRRVITRNGILTKTGHDIPLSRISNVSYERDLMDRLFGCGTLVLETSAGNPLFLTDVPEVEKVNLELTELLFGDAASADDVDPDD</sequence>
<dbReference type="RefSeq" id="WP_278013441.1">
    <property type="nucleotide sequence ID" value="NZ_CP121208.1"/>
</dbReference>
<dbReference type="Proteomes" id="UP001215216">
    <property type="component" value="Chromosome"/>
</dbReference>
<keyword evidence="1" id="KW-0812">Transmembrane</keyword>
<accession>A0ABY8G219</accession>
<feature type="transmembrane region" description="Helical" evidence="1">
    <location>
        <begin position="25"/>
        <end position="47"/>
    </location>
</feature>
<gene>
    <name evidence="3" type="ORF">P7079_03470</name>
</gene>
<feature type="transmembrane region" description="Helical" evidence="1">
    <location>
        <begin position="53"/>
        <end position="78"/>
    </location>
</feature>
<proteinExistence type="predicted"/>
<keyword evidence="4" id="KW-1185">Reference proteome</keyword>
<feature type="domain" description="YdbS-like PH" evidence="2">
    <location>
        <begin position="77"/>
        <end position="148"/>
    </location>
</feature>
<protein>
    <submittedName>
        <fullName evidence="3">PH domain-containing protein</fullName>
    </submittedName>
</protein>
<evidence type="ECO:0000259" key="2">
    <source>
        <dbReference type="Pfam" id="PF03703"/>
    </source>
</evidence>
<keyword evidence="1" id="KW-0472">Membrane</keyword>
<evidence type="ECO:0000256" key="1">
    <source>
        <dbReference type="SAM" id="Phobius"/>
    </source>
</evidence>
<name>A0ABY8G219_9ACTO</name>
<dbReference type="EMBL" id="CP121208">
    <property type="protein sequence ID" value="WFM84046.1"/>
    <property type="molecule type" value="Genomic_DNA"/>
</dbReference>
<organism evidence="3 4">
    <name type="scientific">Arcanobacterium canis</name>
    <dbReference type="NCBI Taxonomy" id="999183"/>
    <lineage>
        <taxon>Bacteria</taxon>
        <taxon>Bacillati</taxon>
        <taxon>Actinomycetota</taxon>
        <taxon>Actinomycetes</taxon>
        <taxon>Actinomycetales</taxon>
        <taxon>Actinomycetaceae</taxon>
        <taxon>Arcanobacterium</taxon>
    </lineage>
</organism>
<dbReference type="Pfam" id="PF03703">
    <property type="entry name" value="bPH_2"/>
    <property type="match status" value="1"/>
</dbReference>
<dbReference type="PANTHER" id="PTHR37938:SF1">
    <property type="entry name" value="BLL0215 PROTEIN"/>
    <property type="match status" value="1"/>
</dbReference>
<reference evidence="3 4" key="1">
    <citation type="submission" date="2023-03" db="EMBL/GenBank/DDBJ databases">
        <title>Complete genome of Arcanobacterium canis strain DSM 25104 isolated in 2010 from a canine otitis externa in Germany.</title>
        <authorList>
            <person name="Borowiak M."/>
            <person name="Kreitlow A."/>
            <person name="Malorny B."/>
            <person name="Laemmler C."/>
            <person name="Prenger-Berninghoff E."/>
            <person name="Ploetz M."/>
            <person name="Abdulmawjood A."/>
        </authorList>
    </citation>
    <scope>NUCLEOTIDE SEQUENCE [LARGE SCALE GENOMIC DNA]</scope>
    <source>
        <strain evidence="3 4">DSM 25104</strain>
    </source>
</reference>
<evidence type="ECO:0000313" key="4">
    <source>
        <dbReference type="Proteomes" id="UP001215216"/>
    </source>
</evidence>
<keyword evidence="1" id="KW-1133">Transmembrane helix</keyword>
<dbReference type="InterPro" id="IPR005182">
    <property type="entry name" value="YdbS-like_PH"/>
</dbReference>
<dbReference type="PANTHER" id="PTHR37938">
    <property type="entry name" value="BLL0215 PROTEIN"/>
    <property type="match status" value="1"/>
</dbReference>